<keyword evidence="1" id="KW-0812">Transmembrane</keyword>
<reference evidence="2 3" key="1">
    <citation type="journal article" date="2016" name="Environ. Microbiol.">
        <title>Genomic resolution of a cold subsurface aquifer community provides metabolic insights for novel microbes adapted to high CO concentrations.</title>
        <authorList>
            <person name="Probst A.J."/>
            <person name="Castelle C.J."/>
            <person name="Singh A."/>
            <person name="Brown C.T."/>
            <person name="Anantharaman K."/>
            <person name="Sharon I."/>
            <person name="Hug L.A."/>
            <person name="Burstein D."/>
            <person name="Emerson J.B."/>
            <person name="Thomas B.C."/>
            <person name="Banfield J.F."/>
        </authorList>
    </citation>
    <scope>NUCLEOTIDE SEQUENCE [LARGE SCALE GENOMIC DNA]</scope>
    <source>
        <strain evidence="2">CG2_30_33_16</strain>
    </source>
</reference>
<evidence type="ECO:0000313" key="2">
    <source>
        <dbReference type="EMBL" id="OIP83447.1"/>
    </source>
</evidence>
<feature type="transmembrane region" description="Helical" evidence="1">
    <location>
        <begin position="21"/>
        <end position="39"/>
    </location>
</feature>
<dbReference type="Proteomes" id="UP000183758">
    <property type="component" value="Unassembled WGS sequence"/>
</dbReference>
<evidence type="ECO:0000256" key="1">
    <source>
        <dbReference type="SAM" id="Phobius"/>
    </source>
</evidence>
<dbReference type="AlphaFoldDB" id="A0A1J5HRH5"/>
<gene>
    <name evidence="2" type="ORF">AUK04_03455</name>
</gene>
<comment type="caution">
    <text evidence="2">The sequence shown here is derived from an EMBL/GenBank/DDBJ whole genome shotgun (WGS) entry which is preliminary data.</text>
</comment>
<name>A0A1J5HRH5_9BACT</name>
<protein>
    <submittedName>
        <fullName evidence="2">Uncharacterized protein</fullName>
    </submittedName>
</protein>
<dbReference type="EMBL" id="MNZM01000086">
    <property type="protein sequence ID" value="OIP83447.1"/>
    <property type="molecule type" value="Genomic_DNA"/>
</dbReference>
<proteinExistence type="predicted"/>
<feature type="transmembrane region" description="Helical" evidence="1">
    <location>
        <begin position="51"/>
        <end position="70"/>
    </location>
</feature>
<sequence length="80" mass="8598">MLVAMDIEDKRFHNQKLERKIECITGITGLCGWALASYADATELVSQEVGLAGVGLALTALALSALICSTQKRQSKTNCK</sequence>
<keyword evidence="1" id="KW-1133">Transmembrane helix</keyword>
<accession>A0A1J5HRH5</accession>
<evidence type="ECO:0000313" key="3">
    <source>
        <dbReference type="Proteomes" id="UP000183758"/>
    </source>
</evidence>
<keyword evidence="1" id="KW-0472">Membrane</keyword>
<organism evidence="2 3">
    <name type="scientific">Candidatus Roizmanbacteria bacterium CG2_30_33_16</name>
    <dbReference type="NCBI Taxonomy" id="1805340"/>
    <lineage>
        <taxon>Bacteria</taxon>
        <taxon>Candidatus Roizmaniibacteriota</taxon>
    </lineage>
</organism>